<dbReference type="InterPro" id="IPR019546">
    <property type="entry name" value="TAT_signal_bac_arc"/>
</dbReference>
<dbReference type="OrthoDB" id="176343at2"/>
<accession>A0A5C6BU21</accession>
<keyword evidence="2" id="KW-1185">Reference proteome</keyword>
<gene>
    <name evidence="1" type="ORF">CA54_30570</name>
</gene>
<reference evidence="1 2" key="1">
    <citation type="submission" date="2019-02" db="EMBL/GenBank/DDBJ databases">
        <title>Deep-cultivation of Planctomycetes and their phenomic and genomic characterization uncovers novel biology.</title>
        <authorList>
            <person name="Wiegand S."/>
            <person name="Jogler M."/>
            <person name="Boedeker C."/>
            <person name="Pinto D."/>
            <person name="Vollmers J."/>
            <person name="Rivas-Marin E."/>
            <person name="Kohn T."/>
            <person name="Peeters S.H."/>
            <person name="Heuer A."/>
            <person name="Rast P."/>
            <person name="Oberbeckmann S."/>
            <person name="Bunk B."/>
            <person name="Jeske O."/>
            <person name="Meyerdierks A."/>
            <person name="Storesund J.E."/>
            <person name="Kallscheuer N."/>
            <person name="Luecker S."/>
            <person name="Lage O.M."/>
            <person name="Pohl T."/>
            <person name="Merkel B.J."/>
            <person name="Hornburger P."/>
            <person name="Mueller R.-W."/>
            <person name="Bruemmer F."/>
            <person name="Labrenz M."/>
            <person name="Spormann A.M."/>
            <person name="Op Den Camp H."/>
            <person name="Overmann J."/>
            <person name="Amann R."/>
            <person name="Jetten M.S.M."/>
            <person name="Mascher T."/>
            <person name="Medema M.H."/>
            <person name="Devos D.P."/>
            <person name="Kaster A.-K."/>
            <person name="Ovreas L."/>
            <person name="Rohde M."/>
            <person name="Galperin M.Y."/>
            <person name="Jogler C."/>
        </authorList>
    </citation>
    <scope>NUCLEOTIDE SEQUENCE [LARGE SCALE GENOMIC DNA]</scope>
    <source>
        <strain evidence="1 2">CA54</strain>
    </source>
</reference>
<dbReference type="InterPro" id="IPR006311">
    <property type="entry name" value="TAT_signal"/>
</dbReference>
<dbReference type="Proteomes" id="UP000320735">
    <property type="component" value="Unassembled WGS sequence"/>
</dbReference>
<dbReference type="NCBIfam" id="TIGR01409">
    <property type="entry name" value="TAT_signal_seq"/>
    <property type="match status" value="1"/>
</dbReference>
<organism evidence="1 2">
    <name type="scientific">Symmachiella macrocystis</name>
    <dbReference type="NCBI Taxonomy" id="2527985"/>
    <lineage>
        <taxon>Bacteria</taxon>
        <taxon>Pseudomonadati</taxon>
        <taxon>Planctomycetota</taxon>
        <taxon>Planctomycetia</taxon>
        <taxon>Planctomycetales</taxon>
        <taxon>Planctomycetaceae</taxon>
        <taxon>Symmachiella</taxon>
    </lineage>
</organism>
<dbReference type="EMBL" id="SJPP01000001">
    <property type="protein sequence ID" value="TWU14214.1"/>
    <property type="molecule type" value="Genomic_DNA"/>
</dbReference>
<protein>
    <recommendedName>
        <fullName evidence="3">Twin-arginine translocation signal domain-containing protein</fullName>
    </recommendedName>
</protein>
<dbReference type="AlphaFoldDB" id="A0A5C6BU21"/>
<dbReference type="RefSeq" id="WP_146371430.1">
    <property type="nucleotide sequence ID" value="NZ_SJPP01000001.1"/>
</dbReference>
<evidence type="ECO:0000313" key="2">
    <source>
        <dbReference type="Proteomes" id="UP000320735"/>
    </source>
</evidence>
<evidence type="ECO:0008006" key="3">
    <source>
        <dbReference type="Google" id="ProtNLM"/>
    </source>
</evidence>
<comment type="caution">
    <text evidence="1">The sequence shown here is derived from an EMBL/GenBank/DDBJ whole genome shotgun (WGS) entry which is preliminary data.</text>
</comment>
<sequence>MSTHATRRDFLRGASATGLLGLTGTSFLTQLPTVSAAEAKLDATAVHFGAAIEPTVRLLEETPREQLLEKVAARIHGGLSYREVLAALLLAGVRNVQPRPSVGFKFHAVLVVNSAHLASLNSPAGDRWLPIFWALDEFKDSQQRDITEGDWTMAAVNEAAVPPAHQARKAFKTAMDRWDVAGADAAVAALARTAGSNQVFELFAHYAARDFRSIGHKAIYVANSWRTLQCIGWQNAEPVLRSLAYALLNHHNEPNPADSDLAPDRPWRTNAALAETIRPEWTGGEVNSAATTDLLTGLRSGTPDDVCDAVVQMLNQGIAPQSVYDALLVGAGELLIRQPGIVALHAVTSTNALRYLFSTSSRDKTRRMLLLQNAAFLTLFREAMRGRGKVGDTRIDQLQAAAPPSDSATALAQIFQEVSSDRGVAAEKVLGYLDADQPVKPLIDEARRLIFMKGKNAHDYKFSSAVLEDYYHISPAWRNQFLASSVYNLRGSGDADNTLVQRTRAALSS</sequence>
<name>A0A5C6BU21_9PLAN</name>
<evidence type="ECO:0000313" key="1">
    <source>
        <dbReference type="EMBL" id="TWU14214.1"/>
    </source>
</evidence>
<proteinExistence type="predicted"/>
<dbReference type="PROSITE" id="PS51318">
    <property type="entry name" value="TAT"/>
    <property type="match status" value="1"/>
</dbReference>